<dbReference type="NCBIfam" id="TIGR01141">
    <property type="entry name" value="hisC"/>
    <property type="match status" value="1"/>
</dbReference>
<comment type="pathway">
    <text evidence="6">Amino-acid biosynthesis; L-histidine biosynthesis; L-histidine from 5-phospho-alpha-D-ribose 1-diphosphate: step 7/9.</text>
</comment>
<dbReference type="UniPathway" id="UPA00031">
    <property type="reaction ID" value="UER00012"/>
</dbReference>
<accession>A0A1F5V7B5</accession>
<dbReference type="EMBL" id="MFGW01000232">
    <property type="protein sequence ID" value="OGF58811.1"/>
    <property type="molecule type" value="Genomic_DNA"/>
</dbReference>
<sequence>MKYLDLVPSNIAQIIPYEAGKPIEEVQRELKLKKVIKLASNENTFGPSPKALEAIKKFARKVNYYPEESAFYLREKLSEKHGLARENIVTANGETELISLIARCFLAPDNHAVISLQTFLMYKIAIQVVGASFTAVPLKNFAYDLKAMKDAIQPSTRLIYIANPNNPTGTYVAKTELDDLFKKLPGNVIVVLDEAYHEYVLKDDYPNGIEYFKKGYPIIILRSFSKIYALAGMRVGYAIAHSDIILAINRVRSPFSTSSIGQAAATAALDDTEFIQRSAAINKEQRDFVYRELQNSGFRTIAPSANFVWFESDISASTLYADLLHCGVIIRPLRAFGFDNSLRVTIGTPRENMMFLDALKKILKKK</sequence>
<dbReference type="PANTHER" id="PTHR43643">
    <property type="entry name" value="HISTIDINOL-PHOSPHATE AMINOTRANSFERASE 2"/>
    <property type="match status" value="1"/>
</dbReference>
<organism evidence="8 9">
    <name type="scientific">Candidatus Fischerbacteria bacterium RBG_13_37_8</name>
    <dbReference type="NCBI Taxonomy" id="1817863"/>
    <lineage>
        <taxon>Bacteria</taxon>
        <taxon>Candidatus Fischeribacteriota</taxon>
    </lineage>
</organism>
<keyword evidence="4 6" id="KW-0808">Transferase</keyword>
<gene>
    <name evidence="6" type="primary">hisC</name>
    <name evidence="8" type="ORF">A2Y62_10005</name>
</gene>
<proteinExistence type="inferred from homology"/>
<dbReference type="InterPro" id="IPR050106">
    <property type="entry name" value="HistidinolP_aminotransfase"/>
</dbReference>
<evidence type="ECO:0000256" key="4">
    <source>
        <dbReference type="ARBA" id="ARBA00022679"/>
    </source>
</evidence>
<dbReference type="EC" id="2.6.1.9" evidence="6"/>
<dbReference type="Gene3D" id="3.40.640.10">
    <property type="entry name" value="Type I PLP-dependent aspartate aminotransferase-like (Major domain)"/>
    <property type="match status" value="1"/>
</dbReference>
<dbReference type="SUPFAM" id="SSF53383">
    <property type="entry name" value="PLP-dependent transferases"/>
    <property type="match status" value="1"/>
</dbReference>
<evidence type="ECO:0000259" key="7">
    <source>
        <dbReference type="Pfam" id="PF00155"/>
    </source>
</evidence>
<keyword evidence="3 6" id="KW-0032">Aminotransferase</keyword>
<dbReference type="AlphaFoldDB" id="A0A1F5V7B5"/>
<name>A0A1F5V7B5_9BACT</name>
<evidence type="ECO:0000313" key="8">
    <source>
        <dbReference type="EMBL" id="OGF58811.1"/>
    </source>
</evidence>
<keyword evidence="5 6" id="KW-0663">Pyridoxal phosphate</keyword>
<dbReference type="GO" id="GO:0030170">
    <property type="term" value="F:pyridoxal phosphate binding"/>
    <property type="evidence" value="ECO:0007669"/>
    <property type="project" value="InterPro"/>
</dbReference>
<reference evidence="8 9" key="1">
    <citation type="journal article" date="2016" name="Nat. Commun.">
        <title>Thousands of microbial genomes shed light on interconnected biogeochemical processes in an aquifer system.</title>
        <authorList>
            <person name="Anantharaman K."/>
            <person name="Brown C.T."/>
            <person name="Hug L.A."/>
            <person name="Sharon I."/>
            <person name="Castelle C.J."/>
            <person name="Probst A.J."/>
            <person name="Thomas B.C."/>
            <person name="Singh A."/>
            <person name="Wilkins M.J."/>
            <person name="Karaoz U."/>
            <person name="Brodie E.L."/>
            <person name="Williams K.H."/>
            <person name="Hubbard S.S."/>
            <person name="Banfield J.F."/>
        </authorList>
    </citation>
    <scope>NUCLEOTIDE SEQUENCE [LARGE SCALE GENOMIC DNA]</scope>
</reference>
<comment type="catalytic activity">
    <reaction evidence="6">
        <text>L-histidinol phosphate + 2-oxoglutarate = 3-(imidazol-4-yl)-2-oxopropyl phosphate + L-glutamate</text>
        <dbReference type="Rhea" id="RHEA:23744"/>
        <dbReference type="ChEBI" id="CHEBI:16810"/>
        <dbReference type="ChEBI" id="CHEBI:29985"/>
        <dbReference type="ChEBI" id="CHEBI:57766"/>
        <dbReference type="ChEBI" id="CHEBI:57980"/>
        <dbReference type="EC" id="2.6.1.9"/>
    </reaction>
</comment>
<dbReference type="InterPro" id="IPR015421">
    <property type="entry name" value="PyrdxlP-dep_Trfase_major"/>
</dbReference>
<evidence type="ECO:0000256" key="2">
    <source>
        <dbReference type="ARBA" id="ARBA00011738"/>
    </source>
</evidence>
<comment type="cofactor">
    <cofactor evidence="1 6">
        <name>pyridoxal 5'-phosphate</name>
        <dbReference type="ChEBI" id="CHEBI:597326"/>
    </cofactor>
</comment>
<dbReference type="HAMAP" id="MF_01023">
    <property type="entry name" value="HisC_aminotrans_2"/>
    <property type="match status" value="1"/>
</dbReference>
<dbReference type="Gene3D" id="3.90.1150.10">
    <property type="entry name" value="Aspartate Aminotransferase, domain 1"/>
    <property type="match status" value="1"/>
</dbReference>
<dbReference type="STRING" id="1817863.A2Y62_10005"/>
<evidence type="ECO:0000256" key="3">
    <source>
        <dbReference type="ARBA" id="ARBA00022576"/>
    </source>
</evidence>
<comment type="subunit">
    <text evidence="2 6">Homodimer.</text>
</comment>
<dbReference type="InterPro" id="IPR015422">
    <property type="entry name" value="PyrdxlP-dep_Trfase_small"/>
</dbReference>
<dbReference type="PANTHER" id="PTHR43643:SF3">
    <property type="entry name" value="HISTIDINOL-PHOSPHATE AMINOTRANSFERASE"/>
    <property type="match status" value="1"/>
</dbReference>
<dbReference type="CDD" id="cd00609">
    <property type="entry name" value="AAT_like"/>
    <property type="match status" value="1"/>
</dbReference>
<feature type="modified residue" description="N6-(pyridoxal phosphate)lysine" evidence="6">
    <location>
        <position position="226"/>
    </location>
</feature>
<dbReference type="GO" id="GO:0004400">
    <property type="term" value="F:histidinol-phosphate transaminase activity"/>
    <property type="evidence" value="ECO:0007669"/>
    <property type="project" value="UniProtKB-UniRule"/>
</dbReference>
<keyword evidence="6" id="KW-0028">Amino-acid biosynthesis</keyword>
<dbReference type="Proteomes" id="UP000178943">
    <property type="component" value="Unassembled WGS sequence"/>
</dbReference>
<protein>
    <recommendedName>
        <fullName evidence="6">Histidinol-phosphate aminotransferase</fullName>
        <ecNumber evidence="6">2.6.1.9</ecNumber>
    </recommendedName>
    <alternativeName>
        <fullName evidence="6">Imidazole acetol-phosphate transaminase</fullName>
    </alternativeName>
</protein>
<comment type="caution">
    <text evidence="8">The sequence shown here is derived from an EMBL/GenBank/DDBJ whole genome shotgun (WGS) entry which is preliminary data.</text>
</comment>
<comment type="similarity">
    <text evidence="6">Belongs to the class-II pyridoxal-phosphate-dependent aminotransferase family. Histidinol-phosphate aminotransferase subfamily.</text>
</comment>
<dbReference type="Pfam" id="PF00155">
    <property type="entry name" value="Aminotran_1_2"/>
    <property type="match status" value="1"/>
</dbReference>
<dbReference type="InterPro" id="IPR015424">
    <property type="entry name" value="PyrdxlP-dep_Trfase"/>
</dbReference>
<feature type="domain" description="Aminotransferase class I/classII large" evidence="7">
    <location>
        <begin position="33"/>
        <end position="358"/>
    </location>
</feature>
<evidence type="ECO:0000256" key="5">
    <source>
        <dbReference type="ARBA" id="ARBA00022898"/>
    </source>
</evidence>
<keyword evidence="6" id="KW-0368">Histidine biosynthesis</keyword>
<evidence type="ECO:0000256" key="1">
    <source>
        <dbReference type="ARBA" id="ARBA00001933"/>
    </source>
</evidence>
<dbReference type="PROSITE" id="PS00105">
    <property type="entry name" value="AA_TRANSFER_CLASS_1"/>
    <property type="match status" value="1"/>
</dbReference>
<dbReference type="GO" id="GO:0000105">
    <property type="term" value="P:L-histidine biosynthetic process"/>
    <property type="evidence" value="ECO:0007669"/>
    <property type="project" value="UniProtKB-UniRule"/>
</dbReference>
<dbReference type="InterPro" id="IPR004839">
    <property type="entry name" value="Aminotransferase_I/II_large"/>
</dbReference>
<dbReference type="InterPro" id="IPR005861">
    <property type="entry name" value="HisP_aminotrans"/>
</dbReference>
<evidence type="ECO:0000313" key="9">
    <source>
        <dbReference type="Proteomes" id="UP000178943"/>
    </source>
</evidence>
<evidence type="ECO:0000256" key="6">
    <source>
        <dbReference type="HAMAP-Rule" id="MF_01023"/>
    </source>
</evidence>
<dbReference type="InterPro" id="IPR004838">
    <property type="entry name" value="NHTrfase_class1_PyrdxlP-BS"/>
</dbReference>